<organism evidence="1 2">
    <name type="scientific">Armillaria gallica</name>
    <name type="common">Bulbous honey fungus</name>
    <name type="synonym">Armillaria bulbosa</name>
    <dbReference type="NCBI Taxonomy" id="47427"/>
    <lineage>
        <taxon>Eukaryota</taxon>
        <taxon>Fungi</taxon>
        <taxon>Dikarya</taxon>
        <taxon>Basidiomycota</taxon>
        <taxon>Agaricomycotina</taxon>
        <taxon>Agaricomycetes</taxon>
        <taxon>Agaricomycetidae</taxon>
        <taxon>Agaricales</taxon>
        <taxon>Marasmiineae</taxon>
        <taxon>Physalacriaceae</taxon>
        <taxon>Armillaria</taxon>
    </lineage>
</organism>
<dbReference type="OMA" id="CIANWAC"/>
<feature type="non-terminal residue" evidence="1">
    <location>
        <position position="1"/>
    </location>
</feature>
<reference evidence="2" key="1">
    <citation type="journal article" date="2017" name="Nat. Ecol. Evol.">
        <title>Genome expansion and lineage-specific genetic innovations in the forest pathogenic fungi Armillaria.</title>
        <authorList>
            <person name="Sipos G."/>
            <person name="Prasanna A.N."/>
            <person name="Walter M.C."/>
            <person name="O'Connor E."/>
            <person name="Balint B."/>
            <person name="Krizsan K."/>
            <person name="Kiss B."/>
            <person name="Hess J."/>
            <person name="Varga T."/>
            <person name="Slot J."/>
            <person name="Riley R."/>
            <person name="Boka B."/>
            <person name="Rigling D."/>
            <person name="Barry K."/>
            <person name="Lee J."/>
            <person name="Mihaltcheva S."/>
            <person name="LaButti K."/>
            <person name="Lipzen A."/>
            <person name="Waldron R."/>
            <person name="Moloney N.M."/>
            <person name="Sperisen C."/>
            <person name="Kredics L."/>
            <person name="Vagvoelgyi C."/>
            <person name="Patrignani A."/>
            <person name="Fitzpatrick D."/>
            <person name="Nagy I."/>
            <person name="Doyle S."/>
            <person name="Anderson J.B."/>
            <person name="Grigoriev I.V."/>
            <person name="Gueldener U."/>
            <person name="Muensterkoetter M."/>
            <person name="Nagy L.G."/>
        </authorList>
    </citation>
    <scope>NUCLEOTIDE SEQUENCE [LARGE SCALE GENOMIC DNA]</scope>
    <source>
        <strain evidence="2">Ar21-2</strain>
    </source>
</reference>
<evidence type="ECO:0000313" key="2">
    <source>
        <dbReference type="Proteomes" id="UP000217790"/>
    </source>
</evidence>
<proteinExistence type="predicted"/>
<dbReference type="Proteomes" id="UP000217790">
    <property type="component" value="Unassembled WGS sequence"/>
</dbReference>
<sequence>GEVVRLPPSMDDGTLMGIICAMKYKEVIHWLGALRPSFKKLCIANWACVPLRGSWEGMMTFGPAKAKITFKVFTNSGNWSFLFGKSLLKQFQAVHDYMYDMISVPSPNGCMKLGNQVADSGWWRASKD</sequence>
<dbReference type="EMBL" id="KZ293691">
    <property type="protein sequence ID" value="PBK85346.1"/>
    <property type="molecule type" value="Genomic_DNA"/>
</dbReference>
<keyword evidence="2" id="KW-1185">Reference proteome</keyword>
<evidence type="ECO:0000313" key="1">
    <source>
        <dbReference type="EMBL" id="PBK85346.1"/>
    </source>
</evidence>
<gene>
    <name evidence="1" type="ORF">ARMGADRAFT_942020</name>
</gene>
<accession>A0A2H3DCY9</accession>
<protein>
    <submittedName>
        <fullName evidence="1">Uncharacterized protein</fullName>
    </submittedName>
</protein>
<dbReference type="OrthoDB" id="2919534at2759"/>
<dbReference type="InParanoid" id="A0A2H3DCY9"/>
<name>A0A2H3DCY9_ARMGA</name>
<dbReference type="AlphaFoldDB" id="A0A2H3DCY9"/>